<dbReference type="AlphaFoldDB" id="A0A285IKT1"/>
<dbReference type="OrthoDB" id="159453at2"/>
<gene>
    <name evidence="1" type="ORF">SAMN05421748_10930</name>
</gene>
<evidence type="ECO:0000313" key="1">
    <source>
        <dbReference type="EMBL" id="SNY48562.1"/>
    </source>
</evidence>
<organism evidence="1 2">
    <name type="scientific">Paractinoplanes atraurantiacus</name>
    <dbReference type="NCBI Taxonomy" id="1036182"/>
    <lineage>
        <taxon>Bacteria</taxon>
        <taxon>Bacillati</taxon>
        <taxon>Actinomycetota</taxon>
        <taxon>Actinomycetes</taxon>
        <taxon>Micromonosporales</taxon>
        <taxon>Micromonosporaceae</taxon>
        <taxon>Paractinoplanes</taxon>
    </lineage>
</organism>
<dbReference type="InterPro" id="IPR037883">
    <property type="entry name" value="Knr4/Smi1-like_sf"/>
</dbReference>
<evidence type="ECO:0000313" key="2">
    <source>
        <dbReference type="Proteomes" id="UP000219612"/>
    </source>
</evidence>
<dbReference type="SUPFAM" id="SSF160631">
    <property type="entry name" value="SMI1/KNR4-like"/>
    <property type="match status" value="1"/>
</dbReference>
<sequence length="205" mass="23059">MRPLLEMLRSRAFDPAWRFDEAPVPVDWATRRFGEVFRQGLTFRSDGMVLYPAGAAEALEYYRDAPRGPLHPPATVAQVDNAERQIERPLPELLRRLYTEVADGGFGPGARGFARIEDVAALHRRGREHGLPESWFELTPGGCTMYWYADLSQPGSPVLLYDADGWDPRDGQRPEDGVHHVTPSLEEWLSTWAEGGDIWAAALTQ</sequence>
<evidence type="ECO:0008006" key="3">
    <source>
        <dbReference type="Google" id="ProtNLM"/>
    </source>
</evidence>
<proteinExistence type="predicted"/>
<dbReference type="Proteomes" id="UP000219612">
    <property type="component" value="Unassembled WGS sequence"/>
</dbReference>
<keyword evidence="2" id="KW-1185">Reference proteome</keyword>
<name>A0A285IKT1_9ACTN</name>
<reference evidence="1 2" key="1">
    <citation type="submission" date="2017-09" db="EMBL/GenBank/DDBJ databases">
        <authorList>
            <person name="Ehlers B."/>
            <person name="Leendertz F.H."/>
        </authorList>
    </citation>
    <scope>NUCLEOTIDE SEQUENCE [LARGE SCALE GENOMIC DNA]</scope>
    <source>
        <strain evidence="1 2">CGMCC 4.6857</strain>
    </source>
</reference>
<protein>
    <recommendedName>
        <fullName evidence="3">SMI1 / KNR4 family (SUKH-1)</fullName>
    </recommendedName>
</protein>
<dbReference type="EMBL" id="OBDY01000009">
    <property type="protein sequence ID" value="SNY48562.1"/>
    <property type="molecule type" value="Genomic_DNA"/>
</dbReference>
<accession>A0A285IKT1</accession>
<dbReference type="RefSeq" id="WP_097321877.1">
    <property type="nucleotide sequence ID" value="NZ_OBDY01000009.1"/>
</dbReference>